<dbReference type="Proteomes" id="UP000257109">
    <property type="component" value="Unassembled WGS sequence"/>
</dbReference>
<gene>
    <name evidence="2" type="ORF">CR513_58900</name>
</gene>
<feature type="non-terminal residue" evidence="2">
    <location>
        <position position="1"/>
    </location>
</feature>
<reference evidence="2" key="1">
    <citation type="submission" date="2018-05" db="EMBL/GenBank/DDBJ databases">
        <title>Draft genome of Mucuna pruriens seed.</title>
        <authorList>
            <person name="Nnadi N.E."/>
            <person name="Vos R."/>
            <person name="Hasami M.H."/>
            <person name="Devisetty U.K."/>
            <person name="Aguiy J.C."/>
        </authorList>
    </citation>
    <scope>NUCLEOTIDE SEQUENCE [LARGE SCALE GENOMIC DNA]</scope>
    <source>
        <strain evidence="2">JCA_2017</strain>
    </source>
</reference>
<dbReference type="PANTHER" id="PTHR35463">
    <property type="entry name" value="TRANSMEMBRANE PROTEIN"/>
    <property type="match status" value="1"/>
</dbReference>
<feature type="chain" id="PRO_5016910191" description="Transmembrane protein" evidence="1">
    <location>
        <begin position="26"/>
        <end position="150"/>
    </location>
</feature>
<accession>A0A371E9N2</accession>
<keyword evidence="1" id="KW-0732">Signal</keyword>
<evidence type="ECO:0000256" key="1">
    <source>
        <dbReference type="SAM" id="SignalP"/>
    </source>
</evidence>
<evidence type="ECO:0008006" key="4">
    <source>
        <dbReference type="Google" id="ProtNLM"/>
    </source>
</evidence>
<name>A0A371E9N2_MUCPR</name>
<dbReference type="AlphaFoldDB" id="A0A371E9N2"/>
<evidence type="ECO:0000313" key="3">
    <source>
        <dbReference type="Proteomes" id="UP000257109"/>
    </source>
</evidence>
<dbReference type="OrthoDB" id="690661at2759"/>
<feature type="signal peptide" evidence="1">
    <location>
        <begin position="1"/>
        <end position="25"/>
    </location>
</feature>
<sequence>MDKLSRSTLFFLLFCVLFILQFQLATLDVGAENVAQNYPEKPLLSKIFTDTVSLLRKSQKSSWDKIKTVVHDLQMQFSPPNLEGTGEIKEGSEGVKETLKEAVEKSFDKSKETVEESAESAAKVVEGAIHKTAEKVKGSTDSEHESKAEL</sequence>
<protein>
    <recommendedName>
        <fullName evidence="4">Transmembrane protein</fullName>
    </recommendedName>
</protein>
<comment type="caution">
    <text evidence="2">The sequence shown here is derived from an EMBL/GenBank/DDBJ whole genome shotgun (WGS) entry which is preliminary data.</text>
</comment>
<evidence type="ECO:0000313" key="2">
    <source>
        <dbReference type="EMBL" id="RDX62733.1"/>
    </source>
</evidence>
<dbReference type="PANTHER" id="PTHR35463:SF10">
    <property type="entry name" value="TRANSMEMBRANE PROTEIN"/>
    <property type="match status" value="1"/>
</dbReference>
<proteinExistence type="predicted"/>
<organism evidence="2 3">
    <name type="scientific">Mucuna pruriens</name>
    <name type="common">Velvet bean</name>
    <name type="synonym">Dolichos pruriens</name>
    <dbReference type="NCBI Taxonomy" id="157652"/>
    <lineage>
        <taxon>Eukaryota</taxon>
        <taxon>Viridiplantae</taxon>
        <taxon>Streptophyta</taxon>
        <taxon>Embryophyta</taxon>
        <taxon>Tracheophyta</taxon>
        <taxon>Spermatophyta</taxon>
        <taxon>Magnoliopsida</taxon>
        <taxon>eudicotyledons</taxon>
        <taxon>Gunneridae</taxon>
        <taxon>Pentapetalae</taxon>
        <taxon>rosids</taxon>
        <taxon>fabids</taxon>
        <taxon>Fabales</taxon>
        <taxon>Fabaceae</taxon>
        <taxon>Papilionoideae</taxon>
        <taxon>50 kb inversion clade</taxon>
        <taxon>NPAAA clade</taxon>
        <taxon>indigoferoid/millettioid clade</taxon>
        <taxon>Phaseoleae</taxon>
        <taxon>Mucuna</taxon>
    </lineage>
</organism>
<keyword evidence="3" id="KW-1185">Reference proteome</keyword>
<dbReference type="EMBL" id="QJKJ01015310">
    <property type="protein sequence ID" value="RDX62733.1"/>
    <property type="molecule type" value="Genomic_DNA"/>
</dbReference>